<protein>
    <recommendedName>
        <fullName evidence="3">FAD-binding oxidoreductase/transferase type 4 C-terminal domain-containing protein</fullName>
    </recommendedName>
</protein>
<dbReference type="GO" id="GO:0050660">
    <property type="term" value="F:flavin adenine dinucleotide binding"/>
    <property type="evidence" value="ECO:0007669"/>
    <property type="project" value="InterPro"/>
</dbReference>
<dbReference type="Gene3D" id="3.30.70.2740">
    <property type="match status" value="1"/>
</dbReference>
<keyword evidence="5" id="KW-1185">Reference proteome</keyword>
<accession>A0A9P7DI26</accession>
<evidence type="ECO:0000313" key="4">
    <source>
        <dbReference type="EMBL" id="KAG1793558.1"/>
    </source>
</evidence>
<reference evidence="4" key="1">
    <citation type="journal article" date="2020" name="New Phytol.">
        <title>Comparative genomics reveals dynamic genome evolution in host specialist ectomycorrhizal fungi.</title>
        <authorList>
            <person name="Lofgren L.A."/>
            <person name="Nguyen N.H."/>
            <person name="Vilgalys R."/>
            <person name="Ruytinx J."/>
            <person name="Liao H.L."/>
            <person name="Branco S."/>
            <person name="Kuo A."/>
            <person name="LaButti K."/>
            <person name="Lipzen A."/>
            <person name="Andreopoulos W."/>
            <person name="Pangilinan J."/>
            <person name="Riley R."/>
            <person name="Hundley H."/>
            <person name="Na H."/>
            <person name="Barry K."/>
            <person name="Grigoriev I.V."/>
            <person name="Stajich J.E."/>
            <person name="Kennedy P.G."/>
        </authorList>
    </citation>
    <scope>NUCLEOTIDE SEQUENCE</scope>
    <source>
        <strain evidence="4">MN1</strain>
    </source>
</reference>
<evidence type="ECO:0000256" key="1">
    <source>
        <dbReference type="ARBA" id="ARBA00022630"/>
    </source>
</evidence>
<sequence>MISKGLYGDHAISKVMGYGHVGDGNLHLNVIAKHGYRPELEAALEPFIYEIVGAYYFSQQFIGAVVDEHLNSADRKGSVSAEQALDR</sequence>
<comment type="caution">
    <text evidence="4">The sequence shown here is derived from an EMBL/GenBank/DDBJ whole genome shotgun (WGS) entry which is preliminary data.</text>
</comment>
<keyword evidence="1" id="KW-0285">Flavoprotein</keyword>
<evidence type="ECO:0000259" key="3">
    <source>
        <dbReference type="Pfam" id="PF02913"/>
    </source>
</evidence>
<dbReference type="AlphaFoldDB" id="A0A9P7DI26"/>
<dbReference type="GeneID" id="64635475"/>
<dbReference type="InterPro" id="IPR016164">
    <property type="entry name" value="FAD-linked_Oxase-like_C"/>
</dbReference>
<dbReference type="GO" id="GO:0003824">
    <property type="term" value="F:catalytic activity"/>
    <property type="evidence" value="ECO:0007669"/>
    <property type="project" value="InterPro"/>
</dbReference>
<gene>
    <name evidence="4" type="ORF">BJ212DRAFT_1490402</name>
</gene>
<dbReference type="EMBL" id="JABBWG010000443">
    <property type="protein sequence ID" value="KAG1793558.1"/>
    <property type="molecule type" value="Genomic_DNA"/>
</dbReference>
<feature type="domain" description="FAD-binding oxidoreductase/transferase type 4 C-terminal" evidence="3">
    <location>
        <begin position="13"/>
        <end position="52"/>
    </location>
</feature>
<name>A0A9P7DI26_9AGAM</name>
<dbReference type="RefSeq" id="XP_041185001.1">
    <property type="nucleotide sequence ID" value="XM_041341459.1"/>
</dbReference>
<evidence type="ECO:0000256" key="2">
    <source>
        <dbReference type="ARBA" id="ARBA00022827"/>
    </source>
</evidence>
<dbReference type="Pfam" id="PF02913">
    <property type="entry name" value="FAD-oxidase_C"/>
    <property type="match status" value="1"/>
</dbReference>
<dbReference type="OrthoDB" id="5332616at2759"/>
<dbReference type="SUPFAM" id="SSF55103">
    <property type="entry name" value="FAD-linked oxidases, C-terminal domain"/>
    <property type="match status" value="1"/>
</dbReference>
<evidence type="ECO:0000313" key="5">
    <source>
        <dbReference type="Proteomes" id="UP000807769"/>
    </source>
</evidence>
<keyword evidence="2" id="KW-0274">FAD</keyword>
<proteinExistence type="predicted"/>
<dbReference type="InterPro" id="IPR004113">
    <property type="entry name" value="FAD-bd_oxidored_4_C"/>
</dbReference>
<dbReference type="Proteomes" id="UP000807769">
    <property type="component" value="Unassembled WGS sequence"/>
</dbReference>
<organism evidence="4 5">
    <name type="scientific">Suillus subaureus</name>
    <dbReference type="NCBI Taxonomy" id="48587"/>
    <lineage>
        <taxon>Eukaryota</taxon>
        <taxon>Fungi</taxon>
        <taxon>Dikarya</taxon>
        <taxon>Basidiomycota</taxon>
        <taxon>Agaricomycotina</taxon>
        <taxon>Agaricomycetes</taxon>
        <taxon>Agaricomycetidae</taxon>
        <taxon>Boletales</taxon>
        <taxon>Suillineae</taxon>
        <taxon>Suillaceae</taxon>
        <taxon>Suillus</taxon>
    </lineage>
</organism>